<dbReference type="SUPFAM" id="SSF53098">
    <property type="entry name" value="Ribonuclease H-like"/>
    <property type="match status" value="1"/>
</dbReference>
<sequence length="240" mass="27647">MWKKETIVLNLKSWNEICQRKRCGELGIRRFKDMNLAFLSKLFLMVLKEEEKAWNKRLILECLDEEIAADILKIKPLLEGSNILFWKAAKLACTFEILLKWHNDLIFKERQCDKNLGYKDCISRAAKFLSNRLWFDLDEVDTKMQVLDNHSEEDYWCCNVDASVVGKTAGFAIFHKHDQVLEDSWVSMGFSSVDDVLEAKLCGISLALQTALEKEVPKVRIETDSKSIALAFAGCSLPYI</sequence>
<organism evidence="1 2">
    <name type="scientific">Cannabis sativa</name>
    <name type="common">Hemp</name>
    <name type="synonym">Marijuana</name>
    <dbReference type="NCBI Taxonomy" id="3483"/>
    <lineage>
        <taxon>Eukaryota</taxon>
        <taxon>Viridiplantae</taxon>
        <taxon>Streptophyta</taxon>
        <taxon>Embryophyta</taxon>
        <taxon>Tracheophyta</taxon>
        <taxon>Spermatophyta</taxon>
        <taxon>Magnoliopsida</taxon>
        <taxon>eudicotyledons</taxon>
        <taxon>Gunneridae</taxon>
        <taxon>Pentapetalae</taxon>
        <taxon>rosids</taxon>
        <taxon>fabids</taxon>
        <taxon>Rosales</taxon>
        <taxon>Cannabaceae</taxon>
        <taxon>Cannabis</taxon>
    </lineage>
</organism>
<accession>A0A803PJT5</accession>
<name>A0A803PJT5_CANSA</name>
<keyword evidence="2" id="KW-1185">Reference proteome</keyword>
<dbReference type="Gramene" id="evm.model.05.1054">
    <property type="protein sequence ID" value="cds.evm.model.05.1054"/>
    <property type="gene ID" value="evm.TU.05.1054"/>
</dbReference>
<dbReference type="InterPro" id="IPR012337">
    <property type="entry name" value="RNaseH-like_sf"/>
</dbReference>
<proteinExistence type="predicted"/>
<reference evidence="1" key="1">
    <citation type="submission" date="2018-11" db="EMBL/GenBank/DDBJ databases">
        <authorList>
            <person name="Grassa J C."/>
        </authorList>
    </citation>
    <scope>NUCLEOTIDE SEQUENCE [LARGE SCALE GENOMIC DNA]</scope>
</reference>
<evidence type="ECO:0000313" key="2">
    <source>
        <dbReference type="Proteomes" id="UP000596661"/>
    </source>
</evidence>
<dbReference type="AlphaFoldDB" id="A0A803PJT5"/>
<reference evidence="1" key="2">
    <citation type="submission" date="2021-03" db="UniProtKB">
        <authorList>
            <consortium name="EnsemblPlants"/>
        </authorList>
    </citation>
    <scope>IDENTIFICATION</scope>
</reference>
<dbReference type="Proteomes" id="UP000596661">
    <property type="component" value="Chromosome 5"/>
</dbReference>
<evidence type="ECO:0000313" key="1">
    <source>
        <dbReference type="EnsemblPlants" id="cds.evm.model.05.1054"/>
    </source>
</evidence>
<protein>
    <submittedName>
        <fullName evidence="1">Uncharacterized protein</fullName>
    </submittedName>
</protein>
<dbReference type="EnsemblPlants" id="evm.model.05.1054">
    <property type="protein sequence ID" value="cds.evm.model.05.1054"/>
    <property type="gene ID" value="evm.TU.05.1054"/>
</dbReference>
<dbReference type="EMBL" id="UZAU01000489">
    <property type="status" value="NOT_ANNOTATED_CDS"/>
    <property type="molecule type" value="Genomic_DNA"/>
</dbReference>